<proteinExistence type="predicted"/>
<evidence type="ECO:0000313" key="1">
    <source>
        <dbReference type="EMBL" id="CAP96947.1"/>
    </source>
</evidence>
<reference evidence="1 2" key="1">
    <citation type="journal article" date="2008" name="Nat. Biotechnol.">
        <title>Genome sequencing and analysis of the filamentous fungus Penicillium chrysogenum.</title>
        <authorList>
            <person name="van den Berg M.A."/>
            <person name="Albang R."/>
            <person name="Albermann K."/>
            <person name="Badger J.H."/>
            <person name="Daran J.-M."/>
            <person name="Driessen A.J.M."/>
            <person name="Garcia-Estrada C."/>
            <person name="Fedorova N.D."/>
            <person name="Harris D.M."/>
            <person name="Heijne W.H.M."/>
            <person name="Joardar V.S."/>
            <person name="Kiel J.A.K.W."/>
            <person name="Kovalchuk A."/>
            <person name="Martin J.F."/>
            <person name="Nierman W.C."/>
            <person name="Nijland J.G."/>
            <person name="Pronk J.T."/>
            <person name="Roubos J.A."/>
            <person name="van der Klei I.J."/>
            <person name="van Peij N.N.M.E."/>
            <person name="Veenhuis M."/>
            <person name="von Doehren H."/>
            <person name="Wagner C."/>
            <person name="Wortman J.R."/>
            <person name="Bovenberg R.A.L."/>
        </authorList>
    </citation>
    <scope>NUCLEOTIDE SEQUENCE [LARGE SCALE GENOMIC DNA]</scope>
    <source>
        <strain evidence="2">ATCC 28089 / DSM 1075 / NRRL 1951 / Wisconsin 54-1255</strain>
    </source>
</reference>
<gene>
    <name evidence="1" type="ORF">Pc21g20500</name>
    <name evidence="1" type="ORF">PCH_Pc21g20500</name>
</gene>
<accession>B6HKP2</accession>
<dbReference type="HOGENOM" id="CLU_2073940_0_0_1"/>
<keyword evidence="2" id="KW-1185">Reference proteome</keyword>
<sequence>MEMLYLERSILTGKGLTSIGYIVATHLEDHRYIDKVTFSYGQDAINFSVIGPLLTLESYNLPSSFNDAFIPSSDIPPNQFVGSRIFGIIHAKARTSVALSLVTKVTKPSSEMPIVHSD</sequence>
<dbReference type="AlphaFoldDB" id="B6HKP2"/>
<organism evidence="1 2">
    <name type="scientific">Penicillium rubens (strain ATCC 28089 / DSM 1075 / NRRL 1951 / Wisconsin 54-1255)</name>
    <name type="common">Penicillium chrysogenum</name>
    <dbReference type="NCBI Taxonomy" id="500485"/>
    <lineage>
        <taxon>Eukaryota</taxon>
        <taxon>Fungi</taxon>
        <taxon>Dikarya</taxon>
        <taxon>Ascomycota</taxon>
        <taxon>Pezizomycotina</taxon>
        <taxon>Eurotiomycetes</taxon>
        <taxon>Eurotiomycetidae</taxon>
        <taxon>Eurotiales</taxon>
        <taxon>Aspergillaceae</taxon>
        <taxon>Penicillium</taxon>
        <taxon>Penicillium chrysogenum species complex</taxon>
    </lineage>
</organism>
<name>B6HKP2_PENRW</name>
<dbReference type="EMBL" id="AM920436">
    <property type="protein sequence ID" value="CAP96947.1"/>
    <property type="molecule type" value="Genomic_DNA"/>
</dbReference>
<dbReference type="Proteomes" id="UP000000724">
    <property type="component" value="Contig Pc00c21"/>
</dbReference>
<protein>
    <submittedName>
        <fullName evidence="1">Uncharacterized protein</fullName>
    </submittedName>
</protein>
<evidence type="ECO:0000313" key="2">
    <source>
        <dbReference type="Proteomes" id="UP000000724"/>
    </source>
</evidence>
<dbReference type="VEuPathDB" id="FungiDB:PCH_Pc21g20500"/>